<keyword evidence="2" id="KW-0812">Transmembrane</keyword>
<feature type="region of interest" description="Disordered" evidence="1">
    <location>
        <begin position="265"/>
        <end position="383"/>
    </location>
</feature>
<sequence>MIEMVYRGTSKDGKGKERTGLPKNIRQIGDAGSDKRVYIEDYVITFLEKTGCAVLLGEVWQNENMKCLFADGAVEIAEGEPNDDMWEKIYREMKQYFPGREVIGWAKKMEEPEEEPDEKLFDLHREQFPGEDRLLFLYDSEENASVFLTENTGIRKQSGYYIYYEKNEQMQSYMVKENEGQSVEAESKNQDGAIQNFRRRIAKKQQDAQNVEQEQKSKTPTMVRFLYGASMFLVLTILVIGATMVNNYNRMKDMEVTLQEMALGSDGQSSGLSKGTEKQKETDALAASAQAEGEIAKESAAKESAAKDETEKTWILKESSTESNTTTTGDSTDNMGTTGSTGTAGSSTATDGTGGAGTSGRQDSTTSGSSSTNSRAASSSDVTKYQAEYTVRDGDTLAIVCRMYYGNLDKLQEICDLNGITDPNTILPGQKIVLP</sequence>
<dbReference type="InterPro" id="IPR036779">
    <property type="entry name" value="LysM_dom_sf"/>
</dbReference>
<gene>
    <name evidence="4" type="ORF">LKD42_06725</name>
</gene>
<dbReference type="EMBL" id="JAJEQE010000017">
    <property type="protein sequence ID" value="MCC2148948.1"/>
    <property type="molecule type" value="Genomic_DNA"/>
</dbReference>
<keyword evidence="5" id="KW-1185">Reference proteome</keyword>
<evidence type="ECO:0000259" key="3">
    <source>
        <dbReference type="PROSITE" id="PS51782"/>
    </source>
</evidence>
<feature type="compositionally biased region" description="Low complexity" evidence="1">
    <location>
        <begin position="359"/>
        <end position="381"/>
    </location>
</feature>
<evidence type="ECO:0000313" key="4">
    <source>
        <dbReference type="EMBL" id="MCC2148948.1"/>
    </source>
</evidence>
<dbReference type="Proteomes" id="UP001299235">
    <property type="component" value="Unassembled WGS sequence"/>
</dbReference>
<keyword evidence="2" id="KW-1133">Transmembrane helix</keyword>
<dbReference type="InterPro" id="IPR018392">
    <property type="entry name" value="LysM"/>
</dbReference>
<keyword evidence="2" id="KW-0472">Membrane</keyword>
<feature type="compositionally biased region" description="Low complexity" evidence="1">
    <location>
        <begin position="321"/>
        <end position="351"/>
    </location>
</feature>
<organism evidence="4 5">
    <name type="scientific">Hominisplanchenecus faecis</name>
    <dbReference type="NCBI Taxonomy" id="2885351"/>
    <lineage>
        <taxon>Bacteria</taxon>
        <taxon>Bacillati</taxon>
        <taxon>Bacillota</taxon>
        <taxon>Clostridia</taxon>
        <taxon>Lachnospirales</taxon>
        <taxon>Lachnospiraceae</taxon>
        <taxon>Hominisplanchenecus</taxon>
    </lineage>
</organism>
<protein>
    <submittedName>
        <fullName evidence="4">LysM peptidoglycan-binding domain-containing protein</fullName>
    </submittedName>
</protein>
<reference evidence="4 5" key="1">
    <citation type="submission" date="2021-10" db="EMBL/GenBank/DDBJ databases">
        <title>Anaerobic single-cell dispensing facilitates the cultivation of human gut bacteria.</title>
        <authorList>
            <person name="Afrizal A."/>
        </authorList>
    </citation>
    <scope>NUCLEOTIDE SEQUENCE [LARGE SCALE GENOMIC DNA]</scope>
    <source>
        <strain evidence="4 5">CLA-AA-H246</strain>
    </source>
</reference>
<dbReference type="Pfam" id="PF01476">
    <property type="entry name" value="LysM"/>
    <property type="match status" value="1"/>
</dbReference>
<dbReference type="Gene3D" id="3.10.350.10">
    <property type="entry name" value="LysM domain"/>
    <property type="match status" value="1"/>
</dbReference>
<evidence type="ECO:0000256" key="1">
    <source>
        <dbReference type="SAM" id="MobiDB-lite"/>
    </source>
</evidence>
<dbReference type="SUPFAM" id="SSF54106">
    <property type="entry name" value="LysM domain"/>
    <property type="match status" value="1"/>
</dbReference>
<dbReference type="SMART" id="SM00257">
    <property type="entry name" value="LysM"/>
    <property type="match status" value="1"/>
</dbReference>
<feature type="region of interest" description="Disordered" evidence="1">
    <location>
        <begin position="1"/>
        <end position="22"/>
    </location>
</feature>
<feature type="transmembrane region" description="Helical" evidence="2">
    <location>
        <begin position="225"/>
        <end position="245"/>
    </location>
</feature>
<feature type="domain" description="LysM" evidence="3">
    <location>
        <begin position="387"/>
        <end position="434"/>
    </location>
</feature>
<evidence type="ECO:0000313" key="5">
    <source>
        <dbReference type="Proteomes" id="UP001299235"/>
    </source>
</evidence>
<dbReference type="RefSeq" id="WP_248835209.1">
    <property type="nucleotide sequence ID" value="NZ_JAJEQE010000017.1"/>
</dbReference>
<dbReference type="PROSITE" id="PS51782">
    <property type="entry name" value="LYSM"/>
    <property type="match status" value="1"/>
</dbReference>
<evidence type="ECO:0000256" key="2">
    <source>
        <dbReference type="SAM" id="Phobius"/>
    </source>
</evidence>
<proteinExistence type="predicted"/>
<feature type="compositionally biased region" description="Basic and acidic residues" evidence="1">
    <location>
        <begin position="294"/>
        <end position="315"/>
    </location>
</feature>
<comment type="caution">
    <text evidence="4">The sequence shown here is derived from an EMBL/GenBank/DDBJ whole genome shotgun (WGS) entry which is preliminary data.</text>
</comment>
<name>A0ABS8EVG9_9FIRM</name>
<dbReference type="CDD" id="cd00118">
    <property type="entry name" value="LysM"/>
    <property type="match status" value="1"/>
</dbReference>
<accession>A0ABS8EVG9</accession>
<feature type="compositionally biased region" description="Basic and acidic residues" evidence="1">
    <location>
        <begin position="9"/>
        <end position="20"/>
    </location>
</feature>